<dbReference type="PaxDb" id="3827-XP_004511795.1"/>
<keyword evidence="2" id="KW-0805">Transcription regulation</keyword>
<feature type="coiled-coil region" evidence="5">
    <location>
        <begin position="169"/>
        <end position="196"/>
    </location>
</feature>
<dbReference type="OrthoDB" id="690068at2759"/>
<evidence type="ECO:0000256" key="3">
    <source>
        <dbReference type="ARBA" id="ARBA00023163"/>
    </source>
</evidence>
<proteinExistence type="predicted"/>
<dbReference type="Proteomes" id="UP000087171">
    <property type="component" value="Chromosome Ca8"/>
</dbReference>
<keyword evidence="5" id="KW-0175">Coiled coil</keyword>
<evidence type="ECO:0000256" key="1">
    <source>
        <dbReference type="ARBA" id="ARBA00004123"/>
    </source>
</evidence>
<dbReference type="AlphaFoldDB" id="A0A1S2YY59"/>
<reference evidence="7" key="1">
    <citation type="journal article" date="2013" name="Nat. Biotechnol.">
        <title>Draft genome sequence of chickpea (Cicer arietinum) provides a resource for trait improvement.</title>
        <authorList>
            <person name="Varshney R.K."/>
            <person name="Song C."/>
            <person name="Saxena R.K."/>
            <person name="Azam S."/>
            <person name="Yu S."/>
            <person name="Sharpe A.G."/>
            <person name="Cannon S."/>
            <person name="Baek J."/>
            <person name="Rosen B.D."/>
            <person name="Tar'an B."/>
            <person name="Millan T."/>
            <person name="Zhang X."/>
            <person name="Ramsay L.D."/>
            <person name="Iwata A."/>
            <person name="Wang Y."/>
            <person name="Nelson W."/>
            <person name="Farmer A.D."/>
            <person name="Gaur P.M."/>
            <person name="Soderlund C."/>
            <person name="Penmetsa R.V."/>
            <person name="Xu C."/>
            <person name="Bharti A.K."/>
            <person name="He W."/>
            <person name="Winter P."/>
            <person name="Zhao S."/>
            <person name="Hane J.K."/>
            <person name="Carrasquilla-Garcia N."/>
            <person name="Condie J.A."/>
            <person name="Upadhyaya H.D."/>
            <person name="Luo M.C."/>
            <person name="Thudi M."/>
            <person name="Gowda C.L."/>
            <person name="Singh N.P."/>
            <person name="Lichtenzveig J."/>
            <person name="Gali K.K."/>
            <person name="Rubio J."/>
            <person name="Nadarajan N."/>
            <person name="Dolezel J."/>
            <person name="Bansal K.C."/>
            <person name="Xu X."/>
            <person name="Edwards D."/>
            <person name="Zhang G."/>
            <person name="Kahl G."/>
            <person name="Gil J."/>
            <person name="Singh K.B."/>
            <person name="Datta S.K."/>
            <person name="Jackson S.A."/>
            <person name="Wang J."/>
            <person name="Cook D.R."/>
        </authorList>
    </citation>
    <scope>NUCLEOTIDE SEQUENCE [LARGE SCALE GENOMIC DNA]</scope>
    <source>
        <strain evidence="7">cv. CDC Frontier</strain>
    </source>
</reference>
<dbReference type="GO" id="GO:0046983">
    <property type="term" value="F:protein dimerization activity"/>
    <property type="evidence" value="ECO:0007669"/>
    <property type="project" value="InterPro"/>
</dbReference>
<dbReference type="SUPFAM" id="SSF47459">
    <property type="entry name" value="HLH, helix-loop-helix DNA-binding domain"/>
    <property type="match status" value="1"/>
</dbReference>
<organism evidence="7 8">
    <name type="scientific">Cicer arietinum</name>
    <name type="common">Chickpea</name>
    <name type="synonym">Garbanzo</name>
    <dbReference type="NCBI Taxonomy" id="3827"/>
    <lineage>
        <taxon>Eukaryota</taxon>
        <taxon>Viridiplantae</taxon>
        <taxon>Streptophyta</taxon>
        <taxon>Embryophyta</taxon>
        <taxon>Tracheophyta</taxon>
        <taxon>Spermatophyta</taxon>
        <taxon>Magnoliopsida</taxon>
        <taxon>eudicotyledons</taxon>
        <taxon>Gunneridae</taxon>
        <taxon>Pentapetalae</taxon>
        <taxon>rosids</taxon>
        <taxon>fabids</taxon>
        <taxon>Fabales</taxon>
        <taxon>Fabaceae</taxon>
        <taxon>Papilionoideae</taxon>
        <taxon>50 kb inversion clade</taxon>
        <taxon>NPAAA clade</taxon>
        <taxon>Hologalegina</taxon>
        <taxon>IRL clade</taxon>
        <taxon>Cicereae</taxon>
        <taxon>Cicer</taxon>
    </lineage>
</organism>
<gene>
    <name evidence="8" type="primary">LOC101507557</name>
</gene>
<evidence type="ECO:0000259" key="6">
    <source>
        <dbReference type="PROSITE" id="PS50888"/>
    </source>
</evidence>
<protein>
    <submittedName>
        <fullName evidence="8">Transcription factor bHLH18-like</fullName>
    </submittedName>
</protein>
<dbReference type="GO" id="GO:0005634">
    <property type="term" value="C:nucleus"/>
    <property type="evidence" value="ECO:0007669"/>
    <property type="project" value="UniProtKB-SubCell"/>
</dbReference>
<dbReference type="Pfam" id="PF00010">
    <property type="entry name" value="HLH"/>
    <property type="match status" value="1"/>
</dbReference>
<dbReference type="PROSITE" id="PS50888">
    <property type="entry name" value="BHLH"/>
    <property type="match status" value="1"/>
</dbReference>
<dbReference type="KEGG" id="cam:101507557"/>
<dbReference type="RefSeq" id="XP_004511795.1">
    <property type="nucleotide sequence ID" value="XM_004511738.3"/>
</dbReference>
<reference evidence="8" key="2">
    <citation type="submission" date="2025-08" db="UniProtKB">
        <authorList>
            <consortium name="RefSeq"/>
        </authorList>
    </citation>
    <scope>IDENTIFICATION</scope>
    <source>
        <tissue evidence="8">Etiolated seedlings</tissue>
    </source>
</reference>
<keyword evidence="7" id="KW-1185">Reference proteome</keyword>
<evidence type="ECO:0000256" key="4">
    <source>
        <dbReference type="ARBA" id="ARBA00023242"/>
    </source>
</evidence>
<dbReference type="eggNOG" id="ENOG502QUSQ">
    <property type="taxonomic scope" value="Eukaryota"/>
</dbReference>
<evidence type="ECO:0000256" key="5">
    <source>
        <dbReference type="SAM" id="Coils"/>
    </source>
</evidence>
<dbReference type="SMART" id="SM00353">
    <property type="entry name" value="HLH"/>
    <property type="match status" value="1"/>
</dbReference>
<dbReference type="PANTHER" id="PTHR45959:SF34">
    <property type="entry name" value="BASIC HELIX LOOP HELIX (BHLH) DNA-BINDING FAMILY PROTEIN"/>
    <property type="match status" value="1"/>
</dbReference>
<keyword evidence="3" id="KW-0804">Transcription</keyword>
<evidence type="ECO:0000313" key="8">
    <source>
        <dbReference type="RefSeq" id="XP_004511795.1"/>
    </source>
</evidence>
<name>A0A1S2YY59_CICAR</name>
<keyword evidence="4" id="KW-0539">Nucleus</keyword>
<dbReference type="GeneID" id="101507557"/>
<dbReference type="Gene3D" id="4.10.280.10">
    <property type="entry name" value="Helix-loop-helix DNA-binding domain"/>
    <property type="match status" value="1"/>
</dbReference>
<dbReference type="STRING" id="3827.A0A1S2YY59"/>
<dbReference type="PANTHER" id="PTHR45959">
    <property type="entry name" value="BHLH TRANSCRIPTION FACTOR"/>
    <property type="match status" value="1"/>
</dbReference>
<dbReference type="InterPro" id="IPR011598">
    <property type="entry name" value="bHLH_dom"/>
</dbReference>
<evidence type="ECO:0000313" key="7">
    <source>
        <dbReference type="Proteomes" id="UP000087171"/>
    </source>
</evidence>
<accession>A0A1S2YY59</accession>
<comment type="subcellular location">
    <subcellularLocation>
        <location evidence="1">Nucleus</location>
    </subcellularLocation>
</comment>
<sequence length="303" mass="34487">MEDLTFFHQYPIDSLAYPFDNFHSLYESDSSNDNNYFNYDKTTPNCFPLENLDLPRPTKKIKTSNSCSYSSPQLISFEPLNAPQQFYNLDYSDLKPKIEKITGLVSQGSYEEKILSNYDNRANQTMRNSTQAQEHVMAERKRREKLTRSFIALSALVPGLKKMDKASVLGDAIKYVKQLKERLQSLEEQGTKKKAIIVKRSFILPDDNNDIESSKSNQTLPEIEVRVSAKDVLIKIQCDKENGLASTLLGHLQNHNLTLQTTTFLPFGNNILDITILAQMNKENCVTAKDLIGSLRKALLVHN</sequence>
<dbReference type="InterPro" id="IPR036638">
    <property type="entry name" value="HLH_DNA-bd_sf"/>
</dbReference>
<evidence type="ECO:0000256" key="2">
    <source>
        <dbReference type="ARBA" id="ARBA00023015"/>
    </source>
</evidence>
<dbReference type="InterPro" id="IPR052610">
    <property type="entry name" value="bHLH_transcription_regulator"/>
</dbReference>
<feature type="domain" description="BHLH" evidence="6">
    <location>
        <begin position="130"/>
        <end position="179"/>
    </location>
</feature>